<evidence type="ECO:0000313" key="2">
    <source>
        <dbReference type="Proteomes" id="UP000054805"/>
    </source>
</evidence>
<sequence length="68" mass="7775">MVVSCMCIITRLSVMRYKANAEPLIYQLVFVVKRNAIDRKSLLHINGTKCSQRNAIISVHHHISINIL</sequence>
<protein>
    <submittedName>
        <fullName evidence="1">Uncharacterized protein</fullName>
    </submittedName>
</protein>
<name>A0A0V1H3U4_TRIPS</name>
<gene>
    <name evidence="1" type="ORF">T4B_3069</name>
</gene>
<comment type="caution">
    <text evidence="1">The sequence shown here is derived from an EMBL/GenBank/DDBJ whole genome shotgun (WGS) entry which is preliminary data.</text>
</comment>
<dbReference type="AlphaFoldDB" id="A0A0V1H3U4"/>
<reference evidence="1 2" key="1">
    <citation type="submission" date="2015-01" db="EMBL/GenBank/DDBJ databases">
        <title>Evolution of Trichinella species and genotypes.</title>
        <authorList>
            <person name="Korhonen P.K."/>
            <person name="Edoardo P."/>
            <person name="Giuseppe L.R."/>
            <person name="Gasser R.B."/>
        </authorList>
    </citation>
    <scope>NUCLEOTIDE SEQUENCE [LARGE SCALE GENOMIC DNA]</scope>
    <source>
        <strain evidence="1">ISS588</strain>
    </source>
</reference>
<accession>A0A0V1H3U4</accession>
<dbReference type="Proteomes" id="UP000054805">
    <property type="component" value="Unassembled WGS sequence"/>
</dbReference>
<dbReference type="EMBL" id="JYDS01000470">
    <property type="protein sequence ID" value="KRZ05261.1"/>
    <property type="molecule type" value="Genomic_DNA"/>
</dbReference>
<proteinExistence type="predicted"/>
<evidence type="ECO:0000313" key="1">
    <source>
        <dbReference type="EMBL" id="KRZ05261.1"/>
    </source>
</evidence>
<keyword evidence="2" id="KW-1185">Reference proteome</keyword>
<organism evidence="1 2">
    <name type="scientific">Trichinella pseudospiralis</name>
    <name type="common">Parasitic roundworm</name>
    <dbReference type="NCBI Taxonomy" id="6337"/>
    <lineage>
        <taxon>Eukaryota</taxon>
        <taxon>Metazoa</taxon>
        <taxon>Ecdysozoa</taxon>
        <taxon>Nematoda</taxon>
        <taxon>Enoplea</taxon>
        <taxon>Dorylaimia</taxon>
        <taxon>Trichinellida</taxon>
        <taxon>Trichinellidae</taxon>
        <taxon>Trichinella</taxon>
    </lineage>
</organism>